<dbReference type="PRINTS" id="PR00344">
    <property type="entry name" value="BCTRLSENSOR"/>
</dbReference>
<evidence type="ECO:0000313" key="14">
    <source>
        <dbReference type="EMBL" id="MEA5477993.1"/>
    </source>
</evidence>
<dbReference type="InterPro" id="IPR011006">
    <property type="entry name" value="CheY-like_superfamily"/>
</dbReference>
<evidence type="ECO:0000256" key="5">
    <source>
        <dbReference type="ARBA" id="ARBA00022679"/>
    </source>
</evidence>
<organism evidence="14 15">
    <name type="scientific">Pseudanabaena galeata UHCC 0370</name>
    <dbReference type="NCBI Taxonomy" id="3110310"/>
    <lineage>
        <taxon>Bacteria</taxon>
        <taxon>Bacillati</taxon>
        <taxon>Cyanobacteriota</taxon>
        <taxon>Cyanophyceae</taxon>
        <taxon>Pseudanabaenales</taxon>
        <taxon>Pseudanabaenaceae</taxon>
        <taxon>Pseudanabaena</taxon>
    </lineage>
</organism>
<dbReference type="Pfam" id="PF02518">
    <property type="entry name" value="HATPase_c"/>
    <property type="match status" value="1"/>
</dbReference>
<dbReference type="SMART" id="SM00387">
    <property type="entry name" value="HATPase_c"/>
    <property type="match status" value="1"/>
</dbReference>
<dbReference type="Pfam" id="PF13426">
    <property type="entry name" value="PAS_9"/>
    <property type="match status" value="1"/>
</dbReference>
<evidence type="ECO:0000259" key="11">
    <source>
        <dbReference type="PROSITE" id="PS50109"/>
    </source>
</evidence>
<dbReference type="InterPro" id="IPR003018">
    <property type="entry name" value="GAF"/>
</dbReference>
<reference evidence="14 15" key="1">
    <citation type="submission" date="2023-12" db="EMBL/GenBank/DDBJ databases">
        <title>Baltic Sea Cyanobacteria.</title>
        <authorList>
            <person name="Delbaje E."/>
            <person name="Fewer D.P."/>
            <person name="Shishido T.K."/>
        </authorList>
    </citation>
    <scope>NUCLEOTIDE SEQUENCE [LARGE SCALE GENOMIC DNA]</scope>
    <source>
        <strain evidence="14 15">UHCC 0370</strain>
    </source>
</reference>
<dbReference type="Pfam" id="PF00512">
    <property type="entry name" value="HisKA"/>
    <property type="match status" value="1"/>
</dbReference>
<feature type="coiled-coil region" evidence="9">
    <location>
        <begin position="413"/>
        <end position="447"/>
    </location>
</feature>
<keyword evidence="14" id="KW-0547">Nucleotide-binding</keyword>
<dbReference type="PROSITE" id="PS50110">
    <property type="entry name" value="RESPONSE_REGULATORY"/>
    <property type="match status" value="1"/>
</dbReference>
<dbReference type="PROSITE" id="PS50046">
    <property type="entry name" value="PHYTOCHROME_2"/>
    <property type="match status" value="1"/>
</dbReference>
<dbReference type="Pfam" id="PF01590">
    <property type="entry name" value="GAF"/>
    <property type="match status" value="1"/>
</dbReference>
<dbReference type="InterPro" id="IPR003661">
    <property type="entry name" value="HisK_dim/P_dom"/>
</dbReference>
<dbReference type="Gene3D" id="3.30.450.40">
    <property type="match status" value="1"/>
</dbReference>
<comment type="catalytic activity">
    <reaction evidence="1">
        <text>ATP + protein L-histidine = ADP + protein N-phospho-L-histidine.</text>
        <dbReference type="EC" id="2.7.13.3"/>
    </reaction>
</comment>
<dbReference type="PANTHER" id="PTHR43047">
    <property type="entry name" value="TWO-COMPONENT HISTIDINE PROTEIN KINASE"/>
    <property type="match status" value="1"/>
</dbReference>
<dbReference type="CDD" id="cd00082">
    <property type="entry name" value="HisKA"/>
    <property type="match status" value="1"/>
</dbReference>
<keyword evidence="4 8" id="KW-0597">Phosphoprotein</keyword>
<dbReference type="PROSITE" id="PS50109">
    <property type="entry name" value="HIS_KIN"/>
    <property type="match status" value="1"/>
</dbReference>
<dbReference type="InterPro" id="IPR001610">
    <property type="entry name" value="PAC"/>
</dbReference>
<dbReference type="SUPFAM" id="SSF47384">
    <property type="entry name" value="Homodimeric domain of signal transducing histidine kinase"/>
    <property type="match status" value="1"/>
</dbReference>
<name>A0ABU5TIY4_9CYAN</name>
<dbReference type="SUPFAM" id="SSF52172">
    <property type="entry name" value="CheY-like"/>
    <property type="match status" value="1"/>
</dbReference>
<dbReference type="CDD" id="cd17546">
    <property type="entry name" value="REC_hyHK_CKI1_RcsC-like"/>
    <property type="match status" value="1"/>
</dbReference>
<evidence type="ECO:0000313" key="15">
    <source>
        <dbReference type="Proteomes" id="UP001301388"/>
    </source>
</evidence>
<proteinExistence type="inferred from homology"/>
<dbReference type="SMART" id="SM00448">
    <property type="entry name" value="REC"/>
    <property type="match status" value="1"/>
</dbReference>
<dbReference type="InterPro" id="IPR000014">
    <property type="entry name" value="PAS"/>
</dbReference>
<feature type="domain" description="Histidine kinase" evidence="11">
    <location>
        <begin position="461"/>
        <end position="690"/>
    </location>
</feature>
<dbReference type="CDD" id="cd16922">
    <property type="entry name" value="HATPase_EvgS-ArcB-TorS-like"/>
    <property type="match status" value="1"/>
</dbReference>
<evidence type="ECO:0000259" key="12">
    <source>
        <dbReference type="PROSITE" id="PS50110"/>
    </source>
</evidence>
<keyword evidence="14" id="KW-0067">ATP-binding</keyword>
<comment type="caution">
    <text evidence="14">The sequence shown here is derived from an EMBL/GenBank/DDBJ whole genome shotgun (WGS) entry which is preliminary data.</text>
</comment>
<dbReference type="Proteomes" id="UP001301388">
    <property type="component" value="Unassembled WGS sequence"/>
</dbReference>
<dbReference type="InterPro" id="IPR003594">
    <property type="entry name" value="HATPase_dom"/>
</dbReference>
<evidence type="ECO:0000256" key="9">
    <source>
        <dbReference type="SAM" id="Coils"/>
    </source>
</evidence>
<dbReference type="SMART" id="SM00388">
    <property type="entry name" value="HisKA"/>
    <property type="match status" value="1"/>
</dbReference>
<evidence type="ECO:0000256" key="6">
    <source>
        <dbReference type="ARBA" id="ARBA00022777"/>
    </source>
</evidence>
<evidence type="ECO:0000256" key="2">
    <source>
        <dbReference type="ARBA" id="ARBA00006402"/>
    </source>
</evidence>
<evidence type="ECO:0000256" key="1">
    <source>
        <dbReference type="ARBA" id="ARBA00000085"/>
    </source>
</evidence>
<dbReference type="InterPro" id="IPR004358">
    <property type="entry name" value="Sig_transdc_His_kin-like_C"/>
</dbReference>
<dbReference type="EMBL" id="JAYGIE010000049">
    <property type="protein sequence ID" value="MEA5477993.1"/>
    <property type="molecule type" value="Genomic_DNA"/>
</dbReference>
<dbReference type="InterPro" id="IPR029016">
    <property type="entry name" value="GAF-like_dom_sf"/>
</dbReference>
<keyword evidence="15" id="KW-1185">Reference proteome</keyword>
<dbReference type="InterPro" id="IPR035965">
    <property type="entry name" value="PAS-like_dom_sf"/>
</dbReference>
<dbReference type="Gene3D" id="3.30.565.10">
    <property type="entry name" value="Histidine kinase-like ATPase, C-terminal domain"/>
    <property type="match status" value="1"/>
</dbReference>
<feature type="domain" description="Response regulatory" evidence="12">
    <location>
        <begin position="719"/>
        <end position="834"/>
    </location>
</feature>
<dbReference type="SUPFAM" id="SSF55785">
    <property type="entry name" value="PYP-like sensor domain (PAS domain)"/>
    <property type="match status" value="2"/>
</dbReference>
<dbReference type="CDD" id="cd00130">
    <property type="entry name" value="PAS"/>
    <property type="match status" value="2"/>
</dbReference>
<evidence type="ECO:0000256" key="7">
    <source>
        <dbReference type="ARBA" id="ARBA00023012"/>
    </source>
</evidence>
<dbReference type="EC" id="2.7.13.3" evidence="3"/>
<dbReference type="SMART" id="SM00065">
    <property type="entry name" value="GAF"/>
    <property type="match status" value="1"/>
</dbReference>
<evidence type="ECO:0000256" key="4">
    <source>
        <dbReference type="ARBA" id="ARBA00022553"/>
    </source>
</evidence>
<feature type="modified residue" description="4-aspartylphosphate" evidence="8">
    <location>
        <position position="768"/>
    </location>
</feature>
<gene>
    <name evidence="14" type="ORF">VB774_10220</name>
</gene>
<dbReference type="Gene3D" id="3.40.50.2300">
    <property type="match status" value="1"/>
</dbReference>
<dbReference type="InterPro" id="IPR005467">
    <property type="entry name" value="His_kinase_dom"/>
</dbReference>
<dbReference type="SUPFAM" id="SSF55781">
    <property type="entry name" value="GAF domain-like"/>
    <property type="match status" value="1"/>
</dbReference>
<keyword evidence="6" id="KW-0418">Kinase</keyword>
<evidence type="ECO:0000259" key="13">
    <source>
        <dbReference type="PROSITE" id="PS50113"/>
    </source>
</evidence>
<dbReference type="RefSeq" id="WP_323261581.1">
    <property type="nucleotide sequence ID" value="NZ_JAYGIE010000049.1"/>
</dbReference>
<protein>
    <recommendedName>
        <fullName evidence="3">histidine kinase</fullName>
        <ecNumber evidence="3">2.7.13.3</ecNumber>
    </recommendedName>
</protein>
<dbReference type="GO" id="GO:0005524">
    <property type="term" value="F:ATP binding"/>
    <property type="evidence" value="ECO:0007669"/>
    <property type="project" value="UniProtKB-KW"/>
</dbReference>
<dbReference type="Pfam" id="PF00072">
    <property type="entry name" value="Response_reg"/>
    <property type="match status" value="1"/>
</dbReference>
<feature type="domain" description="PAC" evidence="13">
    <location>
        <begin position="66"/>
        <end position="118"/>
    </location>
</feature>
<evidence type="ECO:0000256" key="3">
    <source>
        <dbReference type="ARBA" id="ARBA00012438"/>
    </source>
</evidence>
<dbReference type="SMART" id="SM00086">
    <property type="entry name" value="PAC"/>
    <property type="match status" value="2"/>
</dbReference>
<sequence length="834" mass="94169">MFSPDGYLVTDVSGNIKEANQAILNQLAIDRELIVGKPFIVFFTPNQSEIFYGRLNHLLTSVITNANWETTLVSRQGNSFPVEVTVTKNISLATKEIQFFWIVRDISDRKHAEKALQQQLSAMEAAIDGIAILQENKYIYLNQAHLEMFGYKKAEELIGKSWTQLYAPEELARFAREVFPVLGRDRSWRGEAIAIRKDGTTFTEGLSLTITEDDLLICVCRDISDRKQAEQIIRQQLRQQQMLEALTQQIRESLNIPEILAAVTQQVRDLFDGDRVIIFQLFNDGRSQIVEESVSDNFPKLKSRSWENEVWAQDILDCYWHGKPRIVPDVMNDVWTDCLIEYSLEGQVKSKIVAPILQDLHGIETHQWVSPTTTKKIWGVLVIHACQTKRVWLESEAQLLQQIANQLAIAIQQASLFERLQQELSERKQAQQQLIETNQQLAISNQELARTTRHKDEFLANMSHELRTPLNAILGITEGLMDEVFGSLSEEQRRILPIIERSGNHLLELINDILDLSKIEAGKLVLDCSLTDVNRLCQSSMMFVKQQSMQKKLHLIMEVAPVLPEMMIDERRIRQVLINLLNNAVKFTPDEGQITLEVTLESVNADNDIKPTHWLHFAVIDTGIGIAPDALKTLFQPFVQIDSALNRQYDGAGLGLALVKRIVELHHGYVNVTSELDVGSRFTISLPYDSTSIPFPQASPKLDSEAIALTNDPTASSPLILLAEDNEANIMTISSYLEAKGYRLIIAKNGLEAINLVLSEQPNLVLMDIQMLGMDGLEAIKQIRAQNLIDVPIVAVTALVMEGDRKKCLAAGANEYLSKPIKLKQLATLIQQFL</sequence>
<dbReference type="InterPro" id="IPR013767">
    <property type="entry name" value="PAS_fold"/>
</dbReference>
<evidence type="ECO:0000256" key="8">
    <source>
        <dbReference type="PROSITE-ProRule" id="PRU00169"/>
    </source>
</evidence>
<dbReference type="SUPFAM" id="SSF55874">
    <property type="entry name" value="ATPase domain of HSP90 chaperone/DNA topoisomerase II/histidine kinase"/>
    <property type="match status" value="1"/>
</dbReference>
<evidence type="ECO:0000259" key="10">
    <source>
        <dbReference type="PROSITE" id="PS50046"/>
    </source>
</evidence>
<dbReference type="PANTHER" id="PTHR43047:SF63">
    <property type="entry name" value="HISTIDINE KINASE"/>
    <property type="match status" value="1"/>
</dbReference>
<dbReference type="InterPro" id="IPR016132">
    <property type="entry name" value="Phyto_chromo_attachment"/>
</dbReference>
<keyword evidence="9" id="KW-0175">Coiled coil</keyword>
<dbReference type="Gene3D" id="3.30.450.20">
    <property type="entry name" value="PAS domain"/>
    <property type="match status" value="2"/>
</dbReference>
<dbReference type="Pfam" id="PF00989">
    <property type="entry name" value="PAS"/>
    <property type="match status" value="1"/>
</dbReference>
<comment type="similarity">
    <text evidence="2">In the N-terminal section; belongs to the phytochrome family.</text>
</comment>
<dbReference type="InterPro" id="IPR001789">
    <property type="entry name" value="Sig_transdc_resp-reg_receiver"/>
</dbReference>
<feature type="domain" description="Phytochrome chromophore attachment site" evidence="10">
    <location>
        <begin position="255"/>
        <end position="406"/>
    </location>
</feature>
<accession>A0ABU5TIY4</accession>
<dbReference type="InterPro" id="IPR036890">
    <property type="entry name" value="HATPase_C_sf"/>
</dbReference>
<dbReference type="SMART" id="SM00091">
    <property type="entry name" value="PAS"/>
    <property type="match status" value="2"/>
</dbReference>
<dbReference type="PROSITE" id="PS50113">
    <property type="entry name" value="PAC"/>
    <property type="match status" value="1"/>
</dbReference>
<dbReference type="InterPro" id="IPR000700">
    <property type="entry name" value="PAS-assoc_C"/>
</dbReference>
<dbReference type="NCBIfam" id="TIGR00229">
    <property type="entry name" value="sensory_box"/>
    <property type="match status" value="2"/>
</dbReference>
<keyword evidence="5" id="KW-0808">Transferase</keyword>
<dbReference type="Gene3D" id="1.10.287.130">
    <property type="match status" value="1"/>
</dbReference>
<keyword evidence="7" id="KW-0902">Two-component regulatory system</keyword>
<dbReference type="InterPro" id="IPR036097">
    <property type="entry name" value="HisK_dim/P_sf"/>
</dbReference>